<dbReference type="GO" id="GO:0016491">
    <property type="term" value="F:oxidoreductase activity"/>
    <property type="evidence" value="ECO:0007669"/>
    <property type="project" value="TreeGrafter"/>
</dbReference>
<dbReference type="NCBIfam" id="TIGR01905">
    <property type="entry name" value="paired_CXXCH_1"/>
    <property type="match status" value="3"/>
</dbReference>
<dbReference type="PANTHER" id="PTHR35038">
    <property type="entry name" value="DISSIMILATORY SULFITE REDUCTASE SIRA"/>
    <property type="match status" value="1"/>
</dbReference>
<dbReference type="InterPro" id="IPR010177">
    <property type="entry name" value="Paired_CXXCH_1"/>
</dbReference>
<feature type="domain" description="Doubled CXXCH motif" evidence="3">
    <location>
        <begin position="190"/>
        <end position="239"/>
    </location>
</feature>
<feature type="domain" description="Doubled CXXCH motif" evidence="3">
    <location>
        <begin position="99"/>
        <end position="137"/>
    </location>
</feature>
<organism evidence="4 5">
    <name type="scientific">Geotalea uraniireducens (strain Rf4)</name>
    <name type="common">Geobacter uraniireducens</name>
    <dbReference type="NCBI Taxonomy" id="351605"/>
    <lineage>
        <taxon>Bacteria</taxon>
        <taxon>Pseudomonadati</taxon>
        <taxon>Thermodesulfobacteriota</taxon>
        <taxon>Desulfuromonadia</taxon>
        <taxon>Geobacterales</taxon>
        <taxon>Geobacteraceae</taxon>
        <taxon>Geotalea</taxon>
    </lineage>
</organism>
<evidence type="ECO:0000256" key="2">
    <source>
        <dbReference type="SAM" id="SignalP"/>
    </source>
</evidence>
<evidence type="ECO:0000259" key="3">
    <source>
        <dbReference type="Pfam" id="PF09699"/>
    </source>
</evidence>
<evidence type="ECO:0000313" key="4">
    <source>
        <dbReference type="EMBL" id="ABQ27990.1"/>
    </source>
</evidence>
<name>A5G872_GEOUR</name>
<proteinExistence type="predicted"/>
<feature type="chain" id="PRO_5002683310" evidence="2">
    <location>
        <begin position="23"/>
        <end position="331"/>
    </location>
</feature>
<dbReference type="STRING" id="351605.Gura_3840"/>
<feature type="domain" description="Doubled CXXCH motif" evidence="3">
    <location>
        <begin position="271"/>
        <end position="292"/>
    </location>
</feature>
<sequence length="331" mass="36069">MCVSFRFLLPAALVATISLSFTCPDFVRAETLNCLACHNDIGKEQFVHSPFGAGECVSCHQPLKGGQHPDEKGSVALVEVGSKLCYMCHESLAGKKHVHAPVASGDCIACHSPHASADAKLLKGRGAALCLTCHEDKFRHTFGHGPVVAGNCLVCHDPHQSDNRMLLKIGGAALCFSCHDRTGMSGKSVHAPVAKGDCVACHAPHGSKYRKLLRNNFPEFFYMSYNADNFSLCFNCHNRELAADRRTDTITNFRDGDRNLHYLHVNMSGKGRSCKTCHDPHAASQAKLIKGRIPGFGRWEIPINYEKTSTGGTCIVGCHKPRTYNRSGYGD</sequence>
<reference evidence="4 5" key="1">
    <citation type="submission" date="2007-05" db="EMBL/GenBank/DDBJ databases">
        <title>Complete sequence of Geobacter uraniireducens Rf4.</title>
        <authorList>
            <consortium name="US DOE Joint Genome Institute"/>
            <person name="Copeland A."/>
            <person name="Lucas S."/>
            <person name="Lapidus A."/>
            <person name="Barry K."/>
            <person name="Detter J.C."/>
            <person name="Glavina del Rio T."/>
            <person name="Hammon N."/>
            <person name="Israni S."/>
            <person name="Dalin E."/>
            <person name="Tice H."/>
            <person name="Pitluck S."/>
            <person name="Chertkov O."/>
            <person name="Brettin T."/>
            <person name="Bruce D."/>
            <person name="Han C."/>
            <person name="Schmutz J."/>
            <person name="Larimer F."/>
            <person name="Land M."/>
            <person name="Hauser L."/>
            <person name="Kyrpides N."/>
            <person name="Mikhailova N."/>
            <person name="Shelobolina E."/>
            <person name="Aklujkar M."/>
            <person name="Lovley D."/>
            <person name="Richardson P."/>
        </authorList>
    </citation>
    <scope>NUCLEOTIDE SEQUENCE [LARGE SCALE GENOMIC DNA]</scope>
    <source>
        <strain evidence="4 5">Rf4</strain>
    </source>
</reference>
<dbReference type="EMBL" id="CP000698">
    <property type="protein sequence ID" value="ABQ27990.1"/>
    <property type="molecule type" value="Genomic_DNA"/>
</dbReference>
<accession>A5G872</accession>
<feature type="domain" description="Doubled CXXCH motif" evidence="3">
    <location>
        <begin position="48"/>
        <end position="93"/>
    </location>
</feature>
<dbReference type="HOGENOM" id="CLU_051321_0_0_7"/>
<dbReference type="KEGG" id="gur:Gura_3840"/>
<feature type="signal peptide" evidence="2">
    <location>
        <begin position="1"/>
        <end position="22"/>
    </location>
</feature>
<dbReference type="InterPro" id="IPR036280">
    <property type="entry name" value="Multihaem_cyt_sf"/>
</dbReference>
<keyword evidence="1 2" id="KW-0732">Signal</keyword>
<dbReference type="Pfam" id="PF09699">
    <property type="entry name" value="Paired_CXXCH_1"/>
    <property type="match status" value="5"/>
</dbReference>
<dbReference type="SUPFAM" id="SSF48695">
    <property type="entry name" value="Multiheme cytochromes"/>
    <property type="match status" value="1"/>
</dbReference>
<dbReference type="OrthoDB" id="9783375at2"/>
<evidence type="ECO:0000313" key="5">
    <source>
        <dbReference type="Proteomes" id="UP000006695"/>
    </source>
</evidence>
<dbReference type="RefSeq" id="WP_011940636.1">
    <property type="nucleotide sequence ID" value="NC_009483.1"/>
</dbReference>
<dbReference type="PANTHER" id="PTHR35038:SF6">
    <property type="entry name" value="SURFACE LOCALIZED DECAHEME CYTOCHROME C LIPOPROTEIN"/>
    <property type="match status" value="1"/>
</dbReference>
<dbReference type="Proteomes" id="UP000006695">
    <property type="component" value="Chromosome"/>
</dbReference>
<protein>
    <submittedName>
        <fullName evidence="4">Cytochrome C family protein</fullName>
    </submittedName>
</protein>
<keyword evidence="5" id="KW-1185">Reference proteome</keyword>
<dbReference type="Gene3D" id="3.90.10.10">
    <property type="entry name" value="Cytochrome C3"/>
    <property type="match status" value="2"/>
</dbReference>
<gene>
    <name evidence="4" type="ordered locus">Gura_3840</name>
</gene>
<dbReference type="InterPro" id="IPR051829">
    <property type="entry name" value="Multiheme_Cytochr_ET"/>
</dbReference>
<dbReference type="AlphaFoldDB" id="A5G872"/>
<feature type="domain" description="Doubled CXXCH motif" evidence="3">
    <location>
        <begin position="144"/>
        <end position="182"/>
    </location>
</feature>
<evidence type="ECO:0000256" key="1">
    <source>
        <dbReference type="ARBA" id="ARBA00022729"/>
    </source>
</evidence>